<dbReference type="InterPro" id="IPR010992">
    <property type="entry name" value="IHF-like_DNA-bd_dom_sf"/>
</dbReference>
<dbReference type="InterPro" id="IPR020816">
    <property type="entry name" value="Histone-like_DNA-bd_CS"/>
</dbReference>
<keyword evidence="6 8" id="KW-0804">Transcription</keyword>
<dbReference type="NCBIfam" id="NF001401">
    <property type="entry name" value="PRK00285.1"/>
    <property type="match status" value="1"/>
</dbReference>
<dbReference type="SMART" id="SM00411">
    <property type="entry name" value="BHL"/>
    <property type="match status" value="1"/>
</dbReference>
<organism evidence="11 12">
    <name type="scientific">Bradyrhizobium erythrophlei</name>
    <dbReference type="NCBI Taxonomy" id="1437360"/>
    <lineage>
        <taxon>Bacteria</taxon>
        <taxon>Pseudomonadati</taxon>
        <taxon>Pseudomonadota</taxon>
        <taxon>Alphaproteobacteria</taxon>
        <taxon>Hyphomicrobiales</taxon>
        <taxon>Nitrobacteraceae</taxon>
        <taxon>Bradyrhizobium</taxon>
    </lineage>
</organism>
<dbReference type="GO" id="GO:0006417">
    <property type="term" value="P:regulation of translation"/>
    <property type="evidence" value="ECO:0007669"/>
    <property type="project" value="UniProtKB-UniRule"/>
</dbReference>
<dbReference type="PROSITE" id="PS00045">
    <property type="entry name" value="HISTONE_LIKE"/>
    <property type="match status" value="1"/>
</dbReference>
<dbReference type="PANTHER" id="PTHR33175:SF2">
    <property type="entry name" value="INTEGRATION HOST FACTOR SUBUNIT ALPHA"/>
    <property type="match status" value="1"/>
</dbReference>
<evidence type="ECO:0000256" key="10">
    <source>
        <dbReference type="SAM" id="MobiDB-lite"/>
    </source>
</evidence>
<keyword evidence="3 8" id="KW-0810">Translation regulation</keyword>
<dbReference type="GO" id="GO:0006310">
    <property type="term" value="P:DNA recombination"/>
    <property type="evidence" value="ECO:0007669"/>
    <property type="project" value="UniProtKB-UniRule"/>
</dbReference>
<dbReference type="PRINTS" id="PR01727">
    <property type="entry name" value="DNABINDINGHU"/>
</dbReference>
<gene>
    <name evidence="8" type="primary">ihfA</name>
    <name evidence="8" type="synonym">himA</name>
    <name evidence="11" type="ORF">SAMN05443248_4073</name>
</gene>
<dbReference type="GO" id="GO:0005829">
    <property type="term" value="C:cytosol"/>
    <property type="evidence" value="ECO:0007669"/>
    <property type="project" value="TreeGrafter"/>
</dbReference>
<dbReference type="CDD" id="cd13835">
    <property type="entry name" value="IHF_A"/>
    <property type="match status" value="1"/>
</dbReference>
<evidence type="ECO:0000313" key="12">
    <source>
        <dbReference type="Proteomes" id="UP000189796"/>
    </source>
</evidence>
<evidence type="ECO:0000256" key="4">
    <source>
        <dbReference type="ARBA" id="ARBA00023015"/>
    </source>
</evidence>
<dbReference type="GO" id="GO:0030527">
    <property type="term" value="F:structural constituent of chromatin"/>
    <property type="evidence" value="ECO:0007669"/>
    <property type="project" value="InterPro"/>
</dbReference>
<dbReference type="Gene3D" id="4.10.520.10">
    <property type="entry name" value="IHF-like DNA-binding proteins"/>
    <property type="match status" value="1"/>
</dbReference>
<evidence type="ECO:0000256" key="7">
    <source>
        <dbReference type="ARBA" id="ARBA00023172"/>
    </source>
</evidence>
<dbReference type="AlphaFoldDB" id="A0A1M5R4I5"/>
<dbReference type="InterPro" id="IPR000119">
    <property type="entry name" value="Hist_DNA-bd"/>
</dbReference>
<evidence type="ECO:0000256" key="5">
    <source>
        <dbReference type="ARBA" id="ARBA00023125"/>
    </source>
</evidence>
<accession>A0A1M5R4I5</accession>
<sequence>MPKTSKAVTRVDLYEAVYQKVGLSRTESSAFVELVLQEITDCLEKGETVKLSSFGSFMVREKGGRLGRNPRTGIEVVPISPRRVVVFKPSAIMKQQINSQPPGSGAVAGAETRSSLTGG</sequence>
<name>A0A1M5R4I5_9BRAD</name>
<dbReference type="GO" id="GO:0009893">
    <property type="term" value="P:positive regulation of metabolic process"/>
    <property type="evidence" value="ECO:0007669"/>
    <property type="project" value="UniProtKB-ARBA"/>
</dbReference>
<dbReference type="FunFam" id="4.10.520.10:FF:000010">
    <property type="entry name" value="Integration host factor subunit alpha"/>
    <property type="match status" value="1"/>
</dbReference>
<dbReference type="RefSeq" id="WP_154072374.1">
    <property type="nucleotide sequence ID" value="NZ_LT670817.1"/>
</dbReference>
<dbReference type="OrthoDB" id="9797747at2"/>
<protein>
    <recommendedName>
        <fullName evidence="2 8">Integration host factor subunit alpha</fullName>
        <shortName evidence="8">IHF-alpha</shortName>
    </recommendedName>
</protein>
<dbReference type="EMBL" id="LT670817">
    <property type="protein sequence ID" value="SHH21026.1"/>
    <property type="molecule type" value="Genomic_DNA"/>
</dbReference>
<dbReference type="Pfam" id="PF00216">
    <property type="entry name" value="Bac_DNA_binding"/>
    <property type="match status" value="1"/>
</dbReference>
<dbReference type="GO" id="GO:0006355">
    <property type="term" value="P:regulation of DNA-templated transcription"/>
    <property type="evidence" value="ECO:0007669"/>
    <property type="project" value="UniProtKB-UniRule"/>
</dbReference>
<dbReference type="InterPro" id="IPR005684">
    <property type="entry name" value="IHF_alpha"/>
</dbReference>
<comment type="subunit">
    <text evidence="8">Heterodimer of an alpha and a beta chain.</text>
</comment>
<dbReference type="SUPFAM" id="SSF47729">
    <property type="entry name" value="IHF-like DNA-binding proteins"/>
    <property type="match status" value="1"/>
</dbReference>
<reference evidence="11 12" key="1">
    <citation type="submission" date="2016-11" db="EMBL/GenBank/DDBJ databases">
        <authorList>
            <person name="Jaros S."/>
            <person name="Januszkiewicz K."/>
            <person name="Wedrychowicz H."/>
        </authorList>
    </citation>
    <scope>NUCLEOTIDE SEQUENCE [LARGE SCALE GENOMIC DNA]</scope>
    <source>
        <strain evidence="11 12">GAS138</strain>
    </source>
</reference>
<keyword evidence="5 8" id="KW-0238">DNA-binding</keyword>
<evidence type="ECO:0000256" key="2">
    <source>
        <dbReference type="ARBA" id="ARBA00018329"/>
    </source>
</evidence>
<evidence type="ECO:0000256" key="6">
    <source>
        <dbReference type="ARBA" id="ARBA00023163"/>
    </source>
</evidence>
<evidence type="ECO:0000256" key="3">
    <source>
        <dbReference type="ARBA" id="ARBA00022845"/>
    </source>
</evidence>
<evidence type="ECO:0000256" key="8">
    <source>
        <dbReference type="HAMAP-Rule" id="MF_00380"/>
    </source>
</evidence>
<evidence type="ECO:0000256" key="9">
    <source>
        <dbReference type="RuleBase" id="RU003939"/>
    </source>
</evidence>
<evidence type="ECO:0000313" key="11">
    <source>
        <dbReference type="EMBL" id="SHH21026.1"/>
    </source>
</evidence>
<evidence type="ECO:0000256" key="1">
    <source>
        <dbReference type="ARBA" id="ARBA00010529"/>
    </source>
</evidence>
<proteinExistence type="inferred from homology"/>
<feature type="region of interest" description="Disordered" evidence="10">
    <location>
        <begin position="96"/>
        <end position="119"/>
    </location>
</feature>
<dbReference type="Proteomes" id="UP000189796">
    <property type="component" value="Chromosome I"/>
</dbReference>
<comment type="function">
    <text evidence="8">This protein is one of the two subunits of integration host factor, a specific DNA-binding protein that functions in genetic recombination as well as in transcriptional and translational control.</text>
</comment>
<dbReference type="PANTHER" id="PTHR33175">
    <property type="entry name" value="DNA-BINDING PROTEIN HU"/>
    <property type="match status" value="1"/>
</dbReference>
<dbReference type="GO" id="GO:0003677">
    <property type="term" value="F:DNA binding"/>
    <property type="evidence" value="ECO:0007669"/>
    <property type="project" value="UniProtKB-UniRule"/>
</dbReference>
<dbReference type="HAMAP" id="MF_00380">
    <property type="entry name" value="IHF_alpha"/>
    <property type="match status" value="1"/>
</dbReference>
<keyword evidence="4 8" id="KW-0805">Transcription regulation</keyword>
<keyword evidence="7 8" id="KW-0233">DNA recombination</keyword>
<comment type="similarity">
    <text evidence="1 8 9">Belongs to the bacterial histone-like protein family.</text>
</comment>